<dbReference type="PANTHER" id="PTHR43342">
    <property type="entry name" value="NADH-QUINONE OXIDOREDUCTASE, E SUBUNIT"/>
    <property type="match status" value="1"/>
</dbReference>
<keyword evidence="1" id="KW-0479">Metal-binding</keyword>
<proteinExistence type="predicted"/>
<dbReference type="Proteomes" id="UP001163550">
    <property type="component" value="Chromosome"/>
</dbReference>
<dbReference type="Gene3D" id="1.10.10.1590">
    <property type="entry name" value="NADH-quinone oxidoreductase subunit E"/>
    <property type="match status" value="1"/>
</dbReference>
<dbReference type="InterPro" id="IPR036249">
    <property type="entry name" value="Thioredoxin-like_sf"/>
</dbReference>
<keyword evidence="3" id="KW-0411">Iron-sulfur</keyword>
<keyword evidence="2" id="KW-0408">Iron</keyword>
<keyword evidence="4" id="KW-0560">Oxidoreductase</keyword>
<reference evidence="4" key="1">
    <citation type="submission" date="2021-11" db="EMBL/GenBank/DDBJ databases">
        <title>Isoprene-degrading acetogen.</title>
        <authorList>
            <person name="Yang Y."/>
            <person name="Jin H."/>
            <person name="Yan J."/>
        </authorList>
    </citation>
    <scope>NUCLEOTIDE SEQUENCE</scope>
    <source>
        <strain evidence="4">Berkeley</strain>
    </source>
</reference>
<keyword evidence="5" id="KW-1185">Reference proteome</keyword>
<accession>A0ABY6HKE4</accession>
<evidence type="ECO:0000313" key="5">
    <source>
        <dbReference type="Proteomes" id="UP001163550"/>
    </source>
</evidence>
<dbReference type="GO" id="GO:0016491">
    <property type="term" value="F:oxidoreductase activity"/>
    <property type="evidence" value="ECO:0007669"/>
    <property type="project" value="UniProtKB-KW"/>
</dbReference>
<dbReference type="PANTHER" id="PTHR43342:SF1">
    <property type="entry name" value="BIFURCATING [FEFE] HYDROGENASE GAMMA SUBUNIT"/>
    <property type="match status" value="1"/>
</dbReference>
<dbReference type="Gene3D" id="3.40.30.10">
    <property type="entry name" value="Glutaredoxin"/>
    <property type="match status" value="1"/>
</dbReference>
<sequence>MNHKTNESGCGCQDGQPDPFTELSPVLDHYADIPGSLITILQKAQELYGFLSVELMRYIALETHTAIAKVYGVATFYTQFRFKPVGKYLIMLCQGTACHVNGSKQVEEAVMDYLHITEGETTPDGLFTLNNVACLGCCSLSPVMMINDDTYGQLTRDKVTHILAELKELAGNGTTDSEISAPEVTA</sequence>
<dbReference type="SUPFAM" id="SSF52833">
    <property type="entry name" value="Thioredoxin-like"/>
    <property type="match status" value="1"/>
</dbReference>
<evidence type="ECO:0000256" key="1">
    <source>
        <dbReference type="ARBA" id="ARBA00022723"/>
    </source>
</evidence>
<dbReference type="EMBL" id="CP087994">
    <property type="protein sequence ID" value="UYO64344.1"/>
    <property type="molecule type" value="Genomic_DNA"/>
</dbReference>
<dbReference type="RefSeq" id="WP_228882092.1">
    <property type="nucleotide sequence ID" value="NZ_CABIIK010000043.1"/>
</dbReference>
<dbReference type="EC" id="1.6.5.11" evidence="4"/>
<dbReference type="CDD" id="cd03064">
    <property type="entry name" value="TRX_Fd_NuoE"/>
    <property type="match status" value="1"/>
</dbReference>
<dbReference type="Pfam" id="PF01257">
    <property type="entry name" value="2Fe-2S_thioredx"/>
    <property type="match status" value="1"/>
</dbReference>
<evidence type="ECO:0000313" key="4">
    <source>
        <dbReference type="EMBL" id="UYO64344.1"/>
    </source>
</evidence>
<dbReference type="InterPro" id="IPR028431">
    <property type="entry name" value="NADP_DH_HndA-like"/>
</dbReference>
<dbReference type="NCBIfam" id="NF005722">
    <property type="entry name" value="PRK07539.1-2"/>
    <property type="match status" value="1"/>
</dbReference>
<dbReference type="InterPro" id="IPR042128">
    <property type="entry name" value="NuoE_dom"/>
</dbReference>
<gene>
    <name evidence="4" type="primary">nuoE</name>
    <name evidence="4" type="ORF">LNN31_07970</name>
</gene>
<name>A0ABY6HKE4_9FIRM</name>
<dbReference type="InterPro" id="IPR041921">
    <property type="entry name" value="NuoE_N"/>
</dbReference>
<protein>
    <submittedName>
        <fullName evidence="4">NADH-quinone oxidoreductase subunit NuoE</fullName>
        <ecNumber evidence="4">1.6.5.11</ecNumber>
    </submittedName>
</protein>
<organism evidence="4 5">
    <name type="scientific">Acetobacterium wieringae</name>
    <dbReference type="NCBI Taxonomy" id="52694"/>
    <lineage>
        <taxon>Bacteria</taxon>
        <taxon>Bacillati</taxon>
        <taxon>Bacillota</taxon>
        <taxon>Clostridia</taxon>
        <taxon>Eubacteriales</taxon>
        <taxon>Eubacteriaceae</taxon>
        <taxon>Acetobacterium</taxon>
    </lineage>
</organism>
<evidence type="ECO:0000256" key="2">
    <source>
        <dbReference type="ARBA" id="ARBA00023004"/>
    </source>
</evidence>
<evidence type="ECO:0000256" key="3">
    <source>
        <dbReference type="ARBA" id="ARBA00023014"/>
    </source>
</evidence>